<dbReference type="PANTHER" id="PTHR30055:SF231">
    <property type="entry name" value="TRANSCRIPTIONAL REGULATORY PROTEIN (PROBABLY DEOR-FAMILY)-RELATED"/>
    <property type="match status" value="1"/>
</dbReference>
<dbReference type="AlphaFoldDB" id="A0A846X9R2"/>
<sequence>MTPRDPHRRRRILDATRALIPRHGIAGITHRLVAAEAGVPVGSTTYYFADLADLTETALTETAAATRAALAEWAGELAAGADLPATLAALTTGYLDHPEQLLTVNELYLAATRHPELRPLARVWFDGLVDVLTPHISPTAARAIAMYLDGVLLHAQSGDTEIDTTSLTAPLAALAALGDAPPAA</sequence>
<dbReference type="RefSeq" id="WP_068036207.1">
    <property type="nucleotide sequence ID" value="NZ_JAAXOO010000001.1"/>
</dbReference>
<evidence type="ECO:0000256" key="2">
    <source>
        <dbReference type="PROSITE-ProRule" id="PRU00335"/>
    </source>
</evidence>
<dbReference type="Proteomes" id="UP000565715">
    <property type="component" value="Unassembled WGS sequence"/>
</dbReference>
<dbReference type="InterPro" id="IPR041583">
    <property type="entry name" value="TetR_C_31"/>
</dbReference>
<accession>A0A846X9R2</accession>
<keyword evidence="5" id="KW-1185">Reference proteome</keyword>
<dbReference type="Gene3D" id="1.10.357.10">
    <property type="entry name" value="Tetracycline Repressor, domain 2"/>
    <property type="match status" value="1"/>
</dbReference>
<dbReference type="Pfam" id="PF00440">
    <property type="entry name" value="TetR_N"/>
    <property type="match status" value="1"/>
</dbReference>
<feature type="DNA-binding region" description="H-T-H motif" evidence="2">
    <location>
        <begin position="29"/>
        <end position="48"/>
    </location>
</feature>
<dbReference type="GO" id="GO:0003700">
    <property type="term" value="F:DNA-binding transcription factor activity"/>
    <property type="evidence" value="ECO:0007669"/>
    <property type="project" value="TreeGrafter"/>
</dbReference>
<evidence type="ECO:0000313" key="4">
    <source>
        <dbReference type="EMBL" id="NKY32165.1"/>
    </source>
</evidence>
<dbReference type="EMBL" id="JAAXOO010000001">
    <property type="protein sequence ID" value="NKY32165.1"/>
    <property type="molecule type" value="Genomic_DNA"/>
</dbReference>
<dbReference type="Pfam" id="PF17940">
    <property type="entry name" value="TetR_C_31"/>
    <property type="match status" value="1"/>
</dbReference>
<dbReference type="PROSITE" id="PS50977">
    <property type="entry name" value="HTH_TETR_2"/>
    <property type="match status" value="1"/>
</dbReference>
<protein>
    <submittedName>
        <fullName evidence="4">TetR family transcriptional regulator</fullName>
    </submittedName>
</protein>
<evidence type="ECO:0000313" key="5">
    <source>
        <dbReference type="Proteomes" id="UP000565715"/>
    </source>
</evidence>
<reference evidence="4 5" key="1">
    <citation type="submission" date="2020-04" db="EMBL/GenBank/DDBJ databases">
        <title>MicrobeNet Type strains.</title>
        <authorList>
            <person name="Nicholson A.C."/>
        </authorList>
    </citation>
    <scope>NUCLEOTIDE SEQUENCE [LARGE SCALE GENOMIC DNA]</scope>
    <source>
        <strain evidence="4 5">DSM 45078</strain>
    </source>
</reference>
<dbReference type="GO" id="GO:0000976">
    <property type="term" value="F:transcription cis-regulatory region binding"/>
    <property type="evidence" value="ECO:0007669"/>
    <property type="project" value="TreeGrafter"/>
</dbReference>
<feature type="domain" description="HTH tetR-type" evidence="3">
    <location>
        <begin position="6"/>
        <end position="66"/>
    </location>
</feature>
<keyword evidence="1 2" id="KW-0238">DNA-binding</keyword>
<comment type="caution">
    <text evidence="4">The sequence shown here is derived from an EMBL/GenBank/DDBJ whole genome shotgun (WGS) entry which is preliminary data.</text>
</comment>
<dbReference type="InterPro" id="IPR001647">
    <property type="entry name" value="HTH_TetR"/>
</dbReference>
<gene>
    <name evidence="4" type="ORF">HGA13_03620</name>
</gene>
<dbReference type="SUPFAM" id="SSF46689">
    <property type="entry name" value="Homeodomain-like"/>
    <property type="match status" value="1"/>
</dbReference>
<dbReference type="InterPro" id="IPR009057">
    <property type="entry name" value="Homeodomain-like_sf"/>
</dbReference>
<evidence type="ECO:0000259" key="3">
    <source>
        <dbReference type="PROSITE" id="PS50977"/>
    </source>
</evidence>
<dbReference type="InterPro" id="IPR050109">
    <property type="entry name" value="HTH-type_TetR-like_transc_reg"/>
</dbReference>
<evidence type="ECO:0000256" key="1">
    <source>
        <dbReference type="ARBA" id="ARBA00023125"/>
    </source>
</evidence>
<organism evidence="4 5">
    <name type="scientific">Nocardia speluncae</name>
    <dbReference type="NCBI Taxonomy" id="419477"/>
    <lineage>
        <taxon>Bacteria</taxon>
        <taxon>Bacillati</taxon>
        <taxon>Actinomycetota</taxon>
        <taxon>Actinomycetes</taxon>
        <taxon>Mycobacteriales</taxon>
        <taxon>Nocardiaceae</taxon>
        <taxon>Nocardia</taxon>
    </lineage>
</organism>
<name>A0A846X9R2_9NOCA</name>
<dbReference type="PANTHER" id="PTHR30055">
    <property type="entry name" value="HTH-TYPE TRANSCRIPTIONAL REGULATOR RUTR"/>
    <property type="match status" value="1"/>
</dbReference>
<proteinExistence type="predicted"/>